<dbReference type="GO" id="GO:0019353">
    <property type="term" value="P:protoporphyrinogen IX biosynthetic process from glutamate"/>
    <property type="evidence" value="ECO:0007669"/>
    <property type="project" value="TreeGrafter"/>
</dbReference>
<organism evidence="16 17">
    <name type="scientific">Tessaracoccus oleiagri</name>
    <dbReference type="NCBI Taxonomy" id="686624"/>
    <lineage>
        <taxon>Bacteria</taxon>
        <taxon>Bacillati</taxon>
        <taxon>Actinomycetota</taxon>
        <taxon>Actinomycetes</taxon>
        <taxon>Propionibacteriales</taxon>
        <taxon>Propionibacteriaceae</taxon>
        <taxon>Tessaracoccus</taxon>
    </lineage>
</organism>
<feature type="domain" description="Tetrapyrrole biosynthesis glutamyl-tRNA reductase dimerisation" evidence="13">
    <location>
        <begin position="291"/>
        <end position="383"/>
    </location>
</feature>
<comment type="miscellaneous">
    <text evidence="8">During catalysis, the active site Cys acts as a nucleophile attacking the alpha-carbonyl group of tRNA-bound glutamate with the formation of a thioester intermediate between enzyme and glutamate, and the concomitant release of tRNA(Glu). The thioester intermediate is finally reduced by direct hydride transfer from NADPH, to form the product GSA.</text>
</comment>
<feature type="domain" description="Glutamyl-tRNA reductase N-terminal" evidence="15">
    <location>
        <begin position="5"/>
        <end position="143"/>
    </location>
</feature>
<dbReference type="InterPro" id="IPR015896">
    <property type="entry name" value="4pyrrol_synth_GluRdtase_dimer"/>
</dbReference>
<evidence type="ECO:0000256" key="1">
    <source>
        <dbReference type="ARBA" id="ARBA00005059"/>
    </source>
</evidence>
<evidence type="ECO:0000259" key="15">
    <source>
        <dbReference type="Pfam" id="PF05201"/>
    </source>
</evidence>
<evidence type="ECO:0000259" key="14">
    <source>
        <dbReference type="Pfam" id="PF01488"/>
    </source>
</evidence>
<dbReference type="AlphaFoldDB" id="A0A1G9H6J5"/>
<comment type="pathway">
    <text evidence="1 8">Porphyrin-containing compound metabolism; protoporphyrin-IX biosynthesis; 5-aminolevulinate from L-glutamyl-tRNA(Glu): step 1/2.</text>
</comment>
<dbReference type="GO" id="GO:0008883">
    <property type="term" value="F:glutamyl-tRNA reductase activity"/>
    <property type="evidence" value="ECO:0007669"/>
    <property type="project" value="UniProtKB-UniRule"/>
</dbReference>
<feature type="site" description="Important for activity" evidence="8 12">
    <location>
        <position position="86"/>
    </location>
</feature>
<dbReference type="InterPro" id="IPR006151">
    <property type="entry name" value="Shikm_DH/Glu-tRNA_Rdtase"/>
</dbReference>
<dbReference type="Pfam" id="PF05201">
    <property type="entry name" value="GlutR_N"/>
    <property type="match status" value="1"/>
</dbReference>
<comment type="function">
    <text evidence="8">Catalyzes the NADPH-dependent reduction of glutamyl-tRNA(Glu) to glutamate 1-semialdehyde (GSA).</text>
</comment>
<keyword evidence="6 8" id="KW-0627">Porphyrin biosynthesis</keyword>
<dbReference type="InterPro" id="IPR000343">
    <property type="entry name" value="4pyrrol_synth_GluRdtase"/>
</dbReference>
<evidence type="ECO:0000256" key="8">
    <source>
        <dbReference type="HAMAP-Rule" id="MF_00087"/>
    </source>
</evidence>
<evidence type="ECO:0000256" key="5">
    <source>
        <dbReference type="ARBA" id="ARBA00023002"/>
    </source>
</evidence>
<feature type="active site" description="Nucleophile" evidence="8 9">
    <location>
        <position position="45"/>
    </location>
</feature>
<evidence type="ECO:0000313" key="16">
    <source>
        <dbReference type="EMBL" id="SDL08384.1"/>
    </source>
</evidence>
<keyword evidence="5 8" id="KW-0560">Oxidoreductase</keyword>
<protein>
    <recommendedName>
        <fullName evidence="3 8">Glutamyl-tRNA reductase</fullName>
        <shortName evidence="8">GluTR</shortName>
        <ecNumber evidence="3 8">1.2.1.70</ecNumber>
    </recommendedName>
</protein>
<feature type="domain" description="Quinate/shikimate 5-dehydrogenase/glutamyl-tRNA reductase" evidence="14">
    <location>
        <begin position="164"/>
        <end position="277"/>
    </location>
</feature>
<name>A0A1G9H6J5_9ACTN</name>
<evidence type="ECO:0000256" key="4">
    <source>
        <dbReference type="ARBA" id="ARBA00022857"/>
    </source>
</evidence>
<dbReference type="NCBIfam" id="NF000750">
    <property type="entry name" value="PRK00045.3-4"/>
    <property type="match status" value="1"/>
</dbReference>
<feature type="binding site" evidence="8 10">
    <location>
        <position position="107"/>
    </location>
    <ligand>
        <name>substrate</name>
    </ligand>
</feature>
<dbReference type="EMBL" id="FNGP01000001">
    <property type="protein sequence ID" value="SDL08384.1"/>
    <property type="molecule type" value="Genomic_DNA"/>
</dbReference>
<dbReference type="Proteomes" id="UP000199475">
    <property type="component" value="Unassembled WGS sequence"/>
</dbReference>
<dbReference type="SUPFAM" id="SSF69742">
    <property type="entry name" value="Glutamyl tRNA-reductase catalytic, N-terminal domain"/>
    <property type="match status" value="1"/>
</dbReference>
<dbReference type="SUPFAM" id="SSF51735">
    <property type="entry name" value="NAD(P)-binding Rossmann-fold domains"/>
    <property type="match status" value="1"/>
</dbReference>
<evidence type="ECO:0000256" key="6">
    <source>
        <dbReference type="ARBA" id="ARBA00023244"/>
    </source>
</evidence>
<dbReference type="UniPathway" id="UPA00251">
    <property type="reaction ID" value="UER00316"/>
</dbReference>
<comment type="domain">
    <text evidence="8">Possesses an unusual extended V-shaped dimeric structure with each monomer consisting of three distinct domains arranged along a curved 'spinal' alpha-helix. The N-terminal catalytic domain specifically recognizes the glutamate moiety of the substrate. The second domain is the NADPH-binding domain, and the third C-terminal domain is responsible for dimerization.</text>
</comment>
<evidence type="ECO:0000256" key="10">
    <source>
        <dbReference type="PIRSR" id="PIRSR000445-2"/>
    </source>
</evidence>
<dbReference type="EC" id="1.2.1.70" evidence="3 8"/>
<dbReference type="InterPro" id="IPR036343">
    <property type="entry name" value="GluRdtase_N_sf"/>
</dbReference>
<dbReference type="Gene3D" id="3.40.50.720">
    <property type="entry name" value="NAD(P)-binding Rossmann-like Domain"/>
    <property type="match status" value="1"/>
</dbReference>
<comment type="similarity">
    <text evidence="2 8">Belongs to the glutamyl-tRNA reductase family.</text>
</comment>
<dbReference type="InterPro" id="IPR036291">
    <property type="entry name" value="NAD(P)-bd_dom_sf"/>
</dbReference>
<evidence type="ECO:0000256" key="9">
    <source>
        <dbReference type="PIRSR" id="PIRSR000445-1"/>
    </source>
</evidence>
<dbReference type="PANTHER" id="PTHR43013">
    <property type="entry name" value="GLUTAMYL-TRNA REDUCTASE"/>
    <property type="match status" value="1"/>
</dbReference>
<proteinExistence type="inferred from homology"/>
<accession>A0A1G9H6J5</accession>
<dbReference type="PANTHER" id="PTHR43013:SF1">
    <property type="entry name" value="GLUTAMYL-TRNA REDUCTASE"/>
    <property type="match status" value="1"/>
</dbReference>
<evidence type="ECO:0000256" key="2">
    <source>
        <dbReference type="ARBA" id="ARBA00005916"/>
    </source>
</evidence>
<evidence type="ECO:0000313" key="17">
    <source>
        <dbReference type="Proteomes" id="UP000199475"/>
    </source>
</evidence>
<evidence type="ECO:0000256" key="7">
    <source>
        <dbReference type="ARBA" id="ARBA00047464"/>
    </source>
</evidence>
<evidence type="ECO:0000256" key="3">
    <source>
        <dbReference type="ARBA" id="ARBA00012970"/>
    </source>
</evidence>
<comment type="catalytic activity">
    <reaction evidence="7 8">
        <text>(S)-4-amino-5-oxopentanoate + tRNA(Glu) + NADP(+) = L-glutamyl-tRNA(Glu) + NADPH + H(+)</text>
        <dbReference type="Rhea" id="RHEA:12344"/>
        <dbReference type="Rhea" id="RHEA-COMP:9663"/>
        <dbReference type="Rhea" id="RHEA-COMP:9680"/>
        <dbReference type="ChEBI" id="CHEBI:15378"/>
        <dbReference type="ChEBI" id="CHEBI:57501"/>
        <dbReference type="ChEBI" id="CHEBI:57783"/>
        <dbReference type="ChEBI" id="CHEBI:58349"/>
        <dbReference type="ChEBI" id="CHEBI:78442"/>
        <dbReference type="ChEBI" id="CHEBI:78520"/>
        <dbReference type="EC" id="1.2.1.70"/>
    </reaction>
</comment>
<keyword evidence="4 8" id="KW-0521">NADP</keyword>
<keyword evidence="17" id="KW-1185">Reference proteome</keyword>
<feature type="binding site" evidence="8 10">
    <location>
        <begin position="101"/>
        <end position="103"/>
    </location>
    <ligand>
        <name>substrate</name>
    </ligand>
</feature>
<feature type="binding site" evidence="8 10">
    <location>
        <begin position="44"/>
        <end position="47"/>
    </location>
    <ligand>
        <name>substrate</name>
    </ligand>
</feature>
<evidence type="ECO:0000259" key="13">
    <source>
        <dbReference type="Pfam" id="PF00745"/>
    </source>
</evidence>
<dbReference type="Gene3D" id="3.30.460.30">
    <property type="entry name" value="Glutamyl-tRNA reductase, N-terminal domain"/>
    <property type="match status" value="1"/>
</dbReference>
<reference evidence="16 17" key="1">
    <citation type="submission" date="2016-10" db="EMBL/GenBank/DDBJ databases">
        <authorList>
            <person name="de Groot N.N."/>
        </authorList>
    </citation>
    <scope>NUCLEOTIDE SEQUENCE [LARGE SCALE GENOMIC DNA]</scope>
    <source>
        <strain evidence="16 17">CGMCC 1.9159</strain>
    </source>
</reference>
<gene>
    <name evidence="8" type="primary">hemA</name>
    <name evidence="16" type="ORF">SAMN04488242_0102</name>
</gene>
<dbReference type="STRING" id="686624.SAMN04488242_0102"/>
<evidence type="ECO:0000256" key="12">
    <source>
        <dbReference type="PIRSR" id="PIRSR000445-4"/>
    </source>
</evidence>
<feature type="binding site" evidence="8 11">
    <location>
        <begin position="174"/>
        <end position="179"/>
    </location>
    <ligand>
        <name>NADP(+)</name>
        <dbReference type="ChEBI" id="CHEBI:58349"/>
    </ligand>
</feature>
<sequence>MRVFSIQHDRQGLSEVERISCFTEGLEERLTSHPGVEGALVLSTCNRVEVMVDGDADVASLTAALGEDLTEPPLWDLYLGEAAVHHLFRVACGLNSMVVGEREITGQLRRALADAQEAGHASLTLSIAVEEALKTSRRVANDTNIEATGRSVVSKGLSLAGISDWPGTRALVVGTGSYAGAVVAALRARGVTSIAVHSASGRADEFAASHELECADDLVAAMRASDLVVTCRGLGPLIFPQHVHPGMRFLDLSLVRDVDRSVEQMDGVRVIDLETIQGAVEEEFHGDTSRALALVDAGVAKTSARLRARVVDPAVTRLRETVMALVADEVDRLPNRPLTHEDAAYALRRLATRMLHVPSARAREAAESGRTDEYLLAMHELYGIAIDPDPDRIDTGRCPVTLASVDDLTPASRQEAS</sequence>
<dbReference type="PIRSF" id="PIRSF000445">
    <property type="entry name" value="4pyrrol_synth_GluRdtase"/>
    <property type="match status" value="1"/>
</dbReference>
<feature type="binding site" evidence="8 10">
    <location>
        <position position="96"/>
    </location>
    <ligand>
        <name>substrate</name>
    </ligand>
</feature>
<comment type="subunit">
    <text evidence="8">Homodimer.</text>
</comment>
<dbReference type="Pfam" id="PF01488">
    <property type="entry name" value="Shikimate_DH"/>
    <property type="match status" value="1"/>
</dbReference>
<dbReference type="GO" id="GO:0050661">
    <property type="term" value="F:NADP binding"/>
    <property type="evidence" value="ECO:0007669"/>
    <property type="project" value="InterPro"/>
</dbReference>
<dbReference type="HAMAP" id="MF_00087">
    <property type="entry name" value="Glu_tRNA_reductase"/>
    <property type="match status" value="1"/>
</dbReference>
<dbReference type="InterPro" id="IPR015895">
    <property type="entry name" value="4pyrrol_synth_GluRdtase_N"/>
</dbReference>
<dbReference type="Pfam" id="PF00745">
    <property type="entry name" value="GlutR_dimer"/>
    <property type="match status" value="1"/>
</dbReference>
<evidence type="ECO:0000256" key="11">
    <source>
        <dbReference type="PIRSR" id="PIRSR000445-3"/>
    </source>
</evidence>